<dbReference type="EMBL" id="AFQF01004837">
    <property type="protein sequence ID" value="EGU73253.1"/>
    <property type="molecule type" value="Genomic_DNA"/>
</dbReference>
<reference evidence="1" key="1">
    <citation type="journal article" date="2012" name="Mol. Plant Microbe Interact.">
        <title>A highly conserved effector in Fusarium oxysporum is required for full virulence on Arabidopsis.</title>
        <authorList>
            <person name="Thatcher L.F."/>
            <person name="Gardiner D.M."/>
            <person name="Kazan K."/>
            <person name="Manners J."/>
        </authorList>
    </citation>
    <scope>NUCLEOTIDE SEQUENCE [LARGE SCALE GENOMIC DNA]</scope>
    <source>
        <strain evidence="1">Fo5176</strain>
    </source>
</reference>
<name>F9GC54_FUSOF</name>
<gene>
    <name evidence="1" type="ORF">FOXB_16237</name>
</gene>
<proteinExistence type="predicted"/>
<evidence type="ECO:0000313" key="1">
    <source>
        <dbReference type="EMBL" id="EGU73253.1"/>
    </source>
</evidence>
<accession>F9GC54</accession>
<protein>
    <submittedName>
        <fullName evidence="1">Uncharacterized protein</fullName>
    </submittedName>
</protein>
<dbReference type="AlphaFoldDB" id="F9GC54"/>
<organism evidence="1">
    <name type="scientific">Fusarium oxysporum (strain Fo5176)</name>
    <name type="common">Fusarium vascular wilt</name>
    <dbReference type="NCBI Taxonomy" id="660025"/>
    <lineage>
        <taxon>Eukaryota</taxon>
        <taxon>Fungi</taxon>
        <taxon>Dikarya</taxon>
        <taxon>Ascomycota</taxon>
        <taxon>Pezizomycotina</taxon>
        <taxon>Sordariomycetes</taxon>
        <taxon>Hypocreomycetidae</taxon>
        <taxon>Hypocreales</taxon>
        <taxon>Nectriaceae</taxon>
        <taxon>Fusarium</taxon>
        <taxon>Fusarium oxysporum species complex</taxon>
    </lineage>
</organism>
<comment type="caution">
    <text evidence="1">The sequence shown here is derived from an EMBL/GenBank/DDBJ whole genome shotgun (WGS) entry which is preliminary data.</text>
</comment>
<sequence>MASIASIIAAVLRAMYTWSKQTFDQVERQNTLTSPPHETVELYCEGQGIFHLQIIIDSQGQAQAHVRGGGGVWVVTAVDEVPNGVEARLIVQDIQNMQVTECRPGRVMCPSTIASTDLQAVYSPSLVRSVRFILSAKQQSLQTAEFML</sequence>